<evidence type="ECO:0000256" key="4">
    <source>
        <dbReference type="ARBA" id="ARBA00022519"/>
    </source>
</evidence>
<reference evidence="10 11" key="1">
    <citation type="submission" date="2018-02" db="EMBL/GenBank/DDBJ databases">
        <title>Whole genome sequencing of endophytic bacterium.</title>
        <authorList>
            <person name="Eedara R."/>
            <person name="Podile A.R."/>
        </authorList>
    </citation>
    <scope>NUCLEOTIDE SEQUENCE [LARGE SCALE GENOMIC DNA]</scope>
    <source>
        <strain evidence="10 11">RP1T</strain>
    </source>
</reference>
<name>A0A2S9QBC1_9HYPH</name>
<feature type="transmembrane region" description="Helical" evidence="8">
    <location>
        <begin position="365"/>
        <end position="385"/>
    </location>
</feature>
<evidence type="ECO:0000256" key="5">
    <source>
        <dbReference type="ARBA" id="ARBA00022692"/>
    </source>
</evidence>
<dbReference type="GO" id="GO:0015528">
    <property type="term" value="F:lactose:proton symporter activity"/>
    <property type="evidence" value="ECO:0007669"/>
    <property type="project" value="TreeGrafter"/>
</dbReference>
<feature type="transmembrane region" description="Helical" evidence="8">
    <location>
        <begin position="53"/>
        <end position="70"/>
    </location>
</feature>
<accession>A0A2S9QBC1</accession>
<feature type="transmembrane region" description="Helical" evidence="8">
    <location>
        <begin position="337"/>
        <end position="359"/>
    </location>
</feature>
<keyword evidence="6 8" id="KW-1133">Transmembrane helix</keyword>
<keyword evidence="5 8" id="KW-0812">Transmembrane</keyword>
<keyword evidence="2" id="KW-0813">Transport</keyword>
<comment type="subcellular location">
    <subcellularLocation>
        <location evidence="1">Cell inner membrane</location>
        <topology evidence="1">Multi-pass membrane protein</topology>
    </subcellularLocation>
</comment>
<evidence type="ECO:0000256" key="7">
    <source>
        <dbReference type="ARBA" id="ARBA00023136"/>
    </source>
</evidence>
<evidence type="ECO:0000256" key="3">
    <source>
        <dbReference type="ARBA" id="ARBA00022475"/>
    </source>
</evidence>
<proteinExistence type="predicted"/>
<dbReference type="RefSeq" id="WP_105862865.1">
    <property type="nucleotide sequence ID" value="NZ_PUEJ01000005.1"/>
</dbReference>
<dbReference type="InterPro" id="IPR036259">
    <property type="entry name" value="MFS_trans_sf"/>
</dbReference>
<dbReference type="SUPFAM" id="SSF103473">
    <property type="entry name" value="MFS general substrate transporter"/>
    <property type="match status" value="1"/>
</dbReference>
<evidence type="ECO:0000313" key="10">
    <source>
        <dbReference type="EMBL" id="PRH86634.1"/>
    </source>
</evidence>
<keyword evidence="4" id="KW-0997">Cell inner membrane</keyword>
<feature type="transmembrane region" description="Helical" evidence="8">
    <location>
        <begin position="147"/>
        <end position="165"/>
    </location>
</feature>
<evidence type="ECO:0000256" key="1">
    <source>
        <dbReference type="ARBA" id="ARBA00004429"/>
    </source>
</evidence>
<dbReference type="Proteomes" id="UP000237682">
    <property type="component" value="Unassembled WGS sequence"/>
</dbReference>
<protein>
    <recommendedName>
        <fullName evidence="9">Major facilitator superfamily associated domain-containing protein</fullName>
    </recommendedName>
</protein>
<keyword evidence="3" id="KW-1003">Cell membrane</keyword>
<keyword evidence="11" id="KW-1185">Reference proteome</keyword>
<dbReference type="Gene3D" id="1.20.1250.20">
    <property type="entry name" value="MFS general substrate transporter like domains"/>
    <property type="match status" value="2"/>
</dbReference>
<feature type="transmembrane region" description="Helical" evidence="8">
    <location>
        <begin position="21"/>
        <end position="41"/>
    </location>
</feature>
<keyword evidence="7 8" id="KW-0472">Membrane</keyword>
<evidence type="ECO:0000256" key="6">
    <source>
        <dbReference type="ARBA" id="ARBA00022989"/>
    </source>
</evidence>
<dbReference type="PANTHER" id="PTHR23522:SF10">
    <property type="entry name" value="3-PHENYLPROPIONIC ACID TRANSPORTER-RELATED"/>
    <property type="match status" value="1"/>
</dbReference>
<sequence>MSLISFKDWSVSRKSAIAASVTYALLLSGPGVYTPFFPLWLVERGFNASDMGLLLAIPMLMRVTSAPFAWIGDGRLGPRRTFLFMVCCAAFGYAGLTFAESFAAVAVNLAIAFAFVAATTPLLDTIVLGGVSLHGHKYGQIRQWGSLAWLVSGLTAGLVLKHLPITTVPPILAILAALTVFAGLSLPDDRSRGRRLIMRPASEGTSPPLQLLIVFVAGIACLQGAHAFLYSFGTLIWQDQGFSSLQIGVLWAIGVVLETSVFLFGGNIAGRLGPYRLILFGGAVGITRWVLLGLAPGNGFVVAGLQALHGFSFACVHLATMGWVARFTRNPSARQGVVASVIGIGLTLGTVLSGELYGLFSAHGYFAMALIAMIGTGLVVAAGAIERRNGAQPQSAVSGG</sequence>
<dbReference type="PANTHER" id="PTHR23522">
    <property type="entry name" value="BLL5896 PROTEIN"/>
    <property type="match status" value="1"/>
</dbReference>
<feature type="transmembrane region" description="Helical" evidence="8">
    <location>
        <begin position="82"/>
        <end position="103"/>
    </location>
</feature>
<dbReference type="Pfam" id="PF12832">
    <property type="entry name" value="MFS_1_like"/>
    <property type="match status" value="1"/>
</dbReference>
<evidence type="ECO:0000256" key="2">
    <source>
        <dbReference type="ARBA" id="ARBA00022448"/>
    </source>
</evidence>
<gene>
    <name evidence="10" type="ORF">C5L14_15020</name>
</gene>
<feature type="transmembrane region" description="Helical" evidence="8">
    <location>
        <begin position="277"/>
        <end position="295"/>
    </location>
</feature>
<dbReference type="InterPro" id="IPR026032">
    <property type="entry name" value="HcaT-like"/>
</dbReference>
<organism evidence="10 11">
    <name type="scientific">Labrys okinawensis</name>
    <dbReference type="NCBI Taxonomy" id="346911"/>
    <lineage>
        <taxon>Bacteria</taxon>
        <taxon>Pseudomonadati</taxon>
        <taxon>Pseudomonadota</taxon>
        <taxon>Alphaproteobacteria</taxon>
        <taxon>Hyphomicrobiales</taxon>
        <taxon>Xanthobacteraceae</taxon>
        <taxon>Labrys</taxon>
    </lineage>
</organism>
<feature type="domain" description="Major facilitator superfamily associated" evidence="9">
    <location>
        <begin position="20"/>
        <end position="367"/>
    </location>
</feature>
<feature type="transmembrane region" description="Helical" evidence="8">
    <location>
        <begin position="209"/>
        <end position="233"/>
    </location>
</feature>
<dbReference type="OrthoDB" id="9150135at2"/>
<dbReference type="GO" id="GO:0005886">
    <property type="term" value="C:plasma membrane"/>
    <property type="evidence" value="ECO:0007669"/>
    <property type="project" value="UniProtKB-SubCell"/>
</dbReference>
<comment type="caution">
    <text evidence="10">The sequence shown here is derived from an EMBL/GenBank/DDBJ whole genome shotgun (WGS) entry which is preliminary data.</text>
</comment>
<dbReference type="AlphaFoldDB" id="A0A2S9QBC1"/>
<feature type="transmembrane region" description="Helical" evidence="8">
    <location>
        <begin position="109"/>
        <end position="135"/>
    </location>
</feature>
<feature type="transmembrane region" description="Helical" evidence="8">
    <location>
        <begin position="245"/>
        <end position="265"/>
    </location>
</feature>
<evidence type="ECO:0000313" key="11">
    <source>
        <dbReference type="Proteomes" id="UP000237682"/>
    </source>
</evidence>
<dbReference type="InterPro" id="IPR024989">
    <property type="entry name" value="MFS_assoc_dom"/>
</dbReference>
<evidence type="ECO:0000256" key="8">
    <source>
        <dbReference type="SAM" id="Phobius"/>
    </source>
</evidence>
<feature type="transmembrane region" description="Helical" evidence="8">
    <location>
        <begin position="171"/>
        <end position="188"/>
    </location>
</feature>
<feature type="transmembrane region" description="Helical" evidence="8">
    <location>
        <begin position="307"/>
        <end position="325"/>
    </location>
</feature>
<evidence type="ECO:0000259" key="9">
    <source>
        <dbReference type="Pfam" id="PF12832"/>
    </source>
</evidence>
<dbReference type="NCBIfam" id="NF037955">
    <property type="entry name" value="mfs"/>
    <property type="match status" value="1"/>
</dbReference>
<dbReference type="GO" id="GO:0030395">
    <property type="term" value="F:lactose binding"/>
    <property type="evidence" value="ECO:0007669"/>
    <property type="project" value="TreeGrafter"/>
</dbReference>
<dbReference type="EMBL" id="PUEJ01000005">
    <property type="protein sequence ID" value="PRH86634.1"/>
    <property type="molecule type" value="Genomic_DNA"/>
</dbReference>
<dbReference type="PIRSF" id="PIRSF004925">
    <property type="entry name" value="HcaT"/>
    <property type="match status" value="1"/>
</dbReference>